<dbReference type="EMBL" id="JYDT01000026">
    <property type="protein sequence ID" value="KRY89913.1"/>
    <property type="molecule type" value="Genomic_DNA"/>
</dbReference>
<evidence type="ECO:0000313" key="2">
    <source>
        <dbReference type="EMBL" id="KRY88272.1"/>
    </source>
</evidence>
<comment type="caution">
    <text evidence="3">The sequence shown here is derived from an EMBL/GenBank/DDBJ whole genome shotgun (WGS) entry which is preliminary data.</text>
</comment>
<keyword evidence="1" id="KW-0812">Transmembrane</keyword>
<accession>A0A0V1FVB3</accession>
<dbReference type="EMBL" id="JYDT01000044">
    <property type="protein sequence ID" value="KRY88272.1"/>
    <property type="molecule type" value="Genomic_DNA"/>
</dbReference>
<organism evidence="3 4">
    <name type="scientific">Trichinella pseudospiralis</name>
    <name type="common">Parasitic roundworm</name>
    <dbReference type="NCBI Taxonomy" id="6337"/>
    <lineage>
        <taxon>Eukaryota</taxon>
        <taxon>Metazoa</taxon>
        <taxon>Ecdysozoa</taxon>
        <taxon>Nematoda</taxon>
        <taxon>Enoplea</taxon>
        <taxon>Dorylaimia</taxon>
        <taxon>Trichinellida</taxon>
        <taxon>Trichinellidae</taxon>
        <taxon>Trichinella</taxon>
    </lineage>
</organism>
<evidence type="ECO:0000256" key="1">
    <source>
        <dbReference type="SAM" id="Phobius"/>
    </source>
</evidence>
<name>A0A0V1FVB3_TRIPS</name>
<protein>
    <submittedName>
        <fullName evidence="3">Uncharacterized protein</fullName>
    </submittedName>
</protein>
<keyword evidence="4" id="KW-1185">Reference proteome</keyword>
<dbReference type="OrthoDB" id="5937214at2759"/>
<dbReference type="AlphaFoldDB" id="A0A0V1FVB3"/>
<evidence type="ECO:0000313" key="4">
    <source>
        <dbReference type="Proteomes" id="UP000054995"/>
    </source>
</evidence>
<keyword evidence="1" id="KW-0472">Membrane</keyword>
<dbReference type="Proteomes" id="UP000054995">
    <property type="component" value="Unassembled WGS sequence"/>
</dbReference>
<proteinExistence type="predicted"/>
<keyword evidence="1" id="KW-1133">Transmembrane helix</keyword>
<feature type="transmembrane region" description="Helical" evidence="1">
    <location>
        <begin position="38"/>
        <end position="60"/>
    </location>
</feature>
<sequence>MTFANRLMLTLATILMLNKAVIKSRHDNTLPENACKVLFMSFAFVYVALVSMVLNWLCALQVH</sequence>
<evidence type="ECO:0000313" key="3">
    <source>
        <dbReference type="EMBL" id="KRY89913.1"/>
    </source>
</evidence>
<gene>
    <name evidence="3" type="ORF">T4D_11605</name>
    <name evidence="2" type="ORF">T4D_3055</name>
</gene>
<reference evidence="3 4" key="1">
    <citation type="submission" date="2015-01" db="EMBL/GenBank/DDBJ databases">
        <title>Evolution of Trichinella species and genotypes.</title>
        <authorList>
            <person name="Korhonen P.K."/>
            <person name="Edoardo P."/>
            <person name="Giuseppe L.R."/>
            <person name="Gasser R.B."/>
        </authorList>
    </citation>
    <scope>NUCLEOTIDE SEQUENCE [LARGE SCALE GENOMIC DNA]</scope>
    <source>
        <strain evidence="3">ISS470</strain>
    </source>
</reference>